<dbReference type="SUPFAM" id="SSF55811">
    <property type="entry name" value="Nudix"/>
    <property type="match status" value="1"/>
</dbReference>
<evidence type="ECO:0000313" key="2">
    <source>
        <dbReference type="Proteomes" id="UP000034613"/>
    </source>
</evidence>
<dbReference type="EMBL" id="LBZB01000001">
    <property type="protein sequence ID" value="KKR63677.1"/>
    <property type="molecule type" value="Genomic_DNA"/>
</dbReference>
<dbReference type="AlphaFoldDB" id="A0A0G0VLL2"/>
<dbReference type="Gene3D" id="3.90.79.10">
    <property type="entry name" value="Nucleoside Triphosphate Pyrophosphohydrolase"/>
    <property type="match status" value="1"/>
</dbReference>
<organism evidence="1 2">
    <name type="scientific">Candidatus Woesebacteria bacterium GW2011_GWA1_40_45</name>
    <dbReference type="NCBI Taxonomy" id="1618554"/>
    <lineage>
        <taxon>Bacteria</taxon>
        <taxon>Candidatus Woeseibacteriota</taxon>
    </lineage>
</organism>
<proteinExistence type="predicted"/>
<gene>
    <name evidence="1" type="ORF">UU03_C0001G0027</name>
</gene>
<dbReference type="Proteomes" id="UP000034613">
    <property type="component" value="Unassembled WGS sequence"/>
</dbReference>
<comment type="caution">
    <text evidence="1">The sequence shown here is derived from an EMBL/GenBank/DDBJ whole genome shotgun (WGS) entry which is preliminary data.</text>
</comment>
<protein>
    <recommendedName>
        <fullName evidence="3">Nudix hydrolase domain-containing protein</fullName>
    </recommendedName>
</protein>
<dbReference type="InterPro" id="IPR015797">
    <property type="entry name" value="NUDIX_hydrolase-like_dom_sf"/>
</dbReference>
<evidence type="ECO:0008006" key="3">
    <source>
        <dbReference type="Google" id="ProtNLM"/>
    </source>
</evidence>
<evidence type="ECO:0000313" key="1">
    <source>
        <dbReference type="EMBL" id="KKR63677.1"/>
    </source>
</evidence>
<accession>A0A0G0VLL2</accession>
<reference evidence="1 2" key="1">
    <citation type="journal article" date="2015" name="Nature">
        <title>rRNA introns, odd ribosomes, and small enigmatic genomes across a large radiation of phyla.</title>
        <authorList>
            <person name="Brown C.T."/>
            <person name="Hug L.A."/>
            <person name="Thomas B.C."/>
            <person name="Sharon I."/>
            <person name="Castelle C.J."/>
            <person name="Singh A."/>
            <person name="Wilkins M.J."/>
            <person name="Williams K.H."/>
            <person name="Banfield J.F."/>
        </authorList>
    </citation>
    <scope>NUCLEOTIDE SEQUENCE [LARGE SCALE GENOMIC DNA]</scope>
</reference>
<sequence>MKTLVGVFTDTNLEIKADGKPFSPPRSFDVIKRKEWGKLKKEVAKKGGRLWNGIVYRLSGISRQKGKTILHLGTIDFRSHHATAFAKGLLNKKPFNQRPNGLYIGAYIKTKDGKFIFGHRSEKGIARENINFIGGNLNKDEMKIEDIKDLFQYFIKEFEEETSLERNAIKKLSGLGIFLSDNYRVAIVLTCLLKTPAEEVLKHARPNFEHKKILIFTEEELLTAVSKGMVNPNIKGTYKFFKATQK</sequence>
<name>A0A0G0VLL2_9BACT</name>